<evidence type="ECO:0000256" key="5">
    <source>
        <dbReference type="ARBA" id="ARBA00023136"/>
    </source>
</evidence>
<evidence type="ECO:0000313" key="8">
    <source>
        <dbReference type="EMBL" id="ORY40405.1"/>
    </source>
</evidence>
<dbReference type="InterPro" id="IPR006968">
    <property type="entry name" value="RUS_fam"/>
</dbReference>
<comment type="caution">
    <text evidence="8">The sequence shown here is derived from an EMBL/GenBank/DDBJ whole genome shotgun (WGS) entry which is preliminary data.</text>
</comment>
<dbReference type="PANTHER" id="PTHR12770:SF31">
    <property type="entry name" value="RUS FAMILY MEMBER 1"/>
    <property type="match status" value="1"/>
</dbReference>
<evidence type="ECO:0000259" key="7">
    <source>
        <dbReference type="Pfam" id="PF24160"/>
    </source>
</evidence>
<sequence>MNNEPLRYTVTHPSTGTASNTRFLKDAFLPVGYPESVSPDYTTYQIFDSLQAFCSNITGNFKQAGVGDATASVTAATITWLLQDGTGMIGRILYAWRVSFFLDADCKQWRFYADILNDSASFIGVLTPMILPKAWFTFSACVASLLKALCGVTGGSTKAALSQHFAIRDNMADLHAKEGSQETVVGLVGMVLGSAIVHLVPDESAFATWSCFVTLHLVCNYCGISAVVMPSLNTQRGFLVIREYLESEDSAVMQPETVARMETIFWSQNYFNGSLWNKKQCNINAQIQMGVSLDRVIDAWSGGVNEEGSDLESIVDLFHTTSHHFLSLEQDRILVAIHRDATPVDVFLAYFHALILQKTLLDISHDNLKDAAGRRNIVKESVLEYRKRRYEFLAKLRSAGWEVEGVHQSRIYLHDAYRFHFE</sequence>
<keyword evidence="9" id="KW-1185">Reference proteome</keyword>
<organism evidence="8 9">
    <name type="scientific">Rhizoclosmatium globosum</name>
    <dbReference type="NCBI Taxonomy" id="329046"/>
    <lineage>
        <taxon>Eukaryota</taxon>
        <taxon>Fungi</taxon>
        <taxon>Fungi incertae sedis</taxon>
        <taxon>Chytridiomycota</taxon>
        <taxon>Chytridiomycota incertae sedis</taxon>
        <taxon>Chytridiomycetes</taxon>
        <taxon>Chytridiales</taxon>
        <taxon>Chytriomycetaceae</taxon>
        <taxon>Rhizoclosmatium</taxon>
    </lineage>
</organism>
<dbReference type="Proteomes" id="UP000193642">
    <property type="component" value="Unassembled WGS sequence"/>
</dbReference>
<evidence type="ECO:0000256" key="3">
    <source>
        <dbReference type="ARBA" id="ARBA00022692"/>
    </source>
</evidence>
<dbReference type="InterPro" id="IPR055412">
    <property type="entry name" value="UVB_sens_C"/>
</dbReference>
<dbReference type="Pfam" id="PF24160">
    <property type="entry name" value="UVB_sens_C"/>
    <property type="match status" value="1"/>
</dbReference>
<accession>A0A1Y2C265</accession>
<dbReference type="Pfam" id="PF04884">
    <property type="entry name" value="UVB_sens_prot"/>
    <property type="match status" value="1"/>
</dbReference>
<dbReference type="PANTHER" id="PTHR12770">
    <property type="entry name" value="RUS1 FAMILY PROTEIN C16ORF58"/>
    <property type="match status" value="1"/>
</dbReference>
<evidence type="ECO:0000256" key="2">
    <source>
        <dbReference type="ARBA" id="ARBA00007558"/>
    </source>
</evidence>
<reference evidence="8 9" key="1">
    <citation type="submission" date="2016-07" db="EMBL/GenBank/DDBJ databases">
        <title>Pervasive Adenine N6-methylation of Active Genes in Fungi.</title>
        <authorList>
            <consortium name="DOE Joint Genome Institute"/>
            <person name="Mondo S.J."/>
            <person name="Dannebaum R.O."/>
            <person name="Kuo R.C."/>
            <person name="Labutti K."/>
            <person name="Haridas S."/>
            <person name="Kuo A."/>
            <person name="Salamov A."/>
            <person name="Ahrendt S.R."/>
            <person name="Lipzen A."/>
            <person name="Sullivan W."/>
            <person name="Andreopoulos W.B."/>
            <person name="Clum A."/>
            <person name="Lindquist E."/>
            <person name="Daum C."/>
            <person name="Ramamoorthy G.K."/>
            <person name="Gryganskyi A."/>
            <person name="Culley D."/>
            <person name="Magnuson J.K."/>
            <person name="James T.Y."/>
            <person name="O'Malley M.A."/>
            <person name="Stajich J.E."/>
            <person name="Spatafora J.W."/>
            <person name="Visel A."/>
            <person name="Grigoriev I.V."/>
        </authorList>
    </citation>
    <scope>NUCLEOTIDE SEQUENCE [LARGE SCALE GENOMIC DNA]</scope>
    <source>
        <strain evidence="8 9">JEL800</strain>
    </source>
</reference>
<proteinExistence type="inferred from homology"/>
<dbReference type="OrthoDB" id="364779at2759"/>
<dbReference type="AlphaFoldDB" id="A0A1Y2C265"/>
<keyword evidence="5" id="KW-0472">Membrane</keyword>
<feature type="domain" description="Protein root UVB sensitive/RUS" evidence="6">
    <location>
        <begin position="21"/>
        <end position="247"/>
    </location>
</feature>
<evidence type="ECO:0000259" key="6">
    <source>
        <dbReference type="Pfam" id="PF04884"/>
    </source>
</evidence>
<protein>
    <submittedName>
        <fullName evidence="8">DUF647-domain-containing protein</fullName>
    </submittedName>
</protein>
<keyword evidence="3" id="KW-0812">Transmembrane</keyword>
<dbReference type="EMBL" id="MCGO01000035">
    <property type="protein sequence ID" value="ORY40405.1"/>
    <property type="molecule type" value="Genomic_DNA"/>
</dbReference>
<keyword evidence="4" id="KW-1133">Transmembrane helix</keyword>
<comment type="subcellular location">
    <subcellularLocation>
        <location evidence="1">Membrane</location>
    </subcellularLocation>
</comment>
<evidence type="ECO:0000313" key="9">
    <source>
        <dbReference type="Proteomes" id="UP000193642"/>
    </source>
</evidence>
<evidence type="ECO:0000256" key="4">
    <source>
        <dbReference type="ARBA" id="ARBA00022989"/>
    </source>
</evidence>
<feature type="domain" description="Root UVB sensitive protein C-terminal" evidence="7">
    <location>
        <begin position="282"/>
        <end position="404"/>
    </location>
</feature>
<comment type="similarity">
    <text evidence="2">Belongs to the RUS1 family.</text>
</comment>
<name>A0A1Y2C265_9FUNG</name>
<dbReference type="GO" id="GO:0016020">
    <property type="term" value="C:membrane"/>
    <property type="evidence" value="ECO:0007669"/>
    <property type="project" value="UniProtKB-SubCell"/>
</dbReference>
<gene>
    <name evidence="8" type="ORF">BCR33DRAFT_661746</name>
</gene>
<evidence type="ECO:0000256" key="1">
    <source>
        <dbReference type="ARBA" id="ARBA00004370"/>
    </source>
</evidence>
<dbReference type="InterPro" id="IPR054549">
    <property type="entry name" value="UVB_sens_RUS_dom"/>
</dbReference>